<evidence type="ECO:0000259" key="5">
    <source>
        <dbReference type="PROSITE" id="PS51471"/>
    </source>
</evidence>
<dbReference type="SUPFAM" id="SSF51197">
    <property type="entry name" value="Clavaminate synthase-like"/>
    <property type="match status" value="1"/>
</dbReference>
<name>A0A1R3KYR0_9ROSI</name>
<feature type="domain" description="Fe2OG dioxygenase" evidence="5">
    <location>
        <begin position="164"/>
        <end position="266"/>
    </location>
</feature>
<evidence type="ECO:0000256" key="3">
    <source>
        <dbReference type="ARBA" id="ARBA00023004"/>
    </source>
</evidence>
<evidence type="ECO:0000256" key="2">
    <source>
        <dbReference type="ARBA" id="ARBA00022723"/>
    </source>
</evidence>
<dbReference type="InterPro" id="IPR005123">
    <property type="entry name" value="Oxoglu/Fe-dep_dioxygenase_dom"/>
</dbReference>
<keyword evidence="6" id="KW-0223">Dioxygenase</keyword>
<dbReference type="PROSITE" id="PS51471">
    <property type="entry name" value="FE2OG_OXY"/>
    <property type="match status" value="1"/>
</dbReference>
<dbReference type="GO" id="GO:0046872">
    <property type="term" value="F:metal ion binding"/>
    <property type="evidence" value="ECO:0007669"/>
    <property type="project" value="UniProtKB-KW"/>
</dbReference>
<dbReference type="Gene3D" id="2.60.120.330">
    <property type="entry name" value="B-lactam Antibiotic, Isopenicillin N Synthase, Chain"/>
    <property type="match status" value="1"/>
</dbReference>
<dbReference type="GO" id="GO:0051213">
    <property type="term" value="F:dioxygenase activity"/>
    <property type="evidence" value="ECO:0007669"/>
    <property type="project" value="UniProtKB-KW"/>
</dbReference>
<dbReference type="Pfam" id="PF03171">
    <property type="entry name" value="2OG-FeII_Oxy"/>
    <property type="match status" value="1"/>
</dbReference>
<protein>
    <submittedName>
        <fullName evidence="6">Oxoglutarate/iron-dependent dioxygenase</fullName>
    </submittedName>
</protein>
<dbReference type="EMBL" id="AWUE01009694">
    <property type="protein sequence ID" value="OMP12221.1"/>
    <property type="molecule type" value="Genomic_DNA"/>
</dbReference>
<reference evidence="7" key="1">
    <citation type="submission" date="2013-09" db="EMBL/GenBank/DDBJ databases">
        <title>Corchorus olitorius genome sequencing.</title>
        <authorList>
            <person name="Alam M."/>
            <person name="Haque M.S."/>
            <person name="Islam M.S."/>
            <person name="Emdad E.M."/>
            <person name="Islam M.M."/>
            <person name="Ahmed B."/>
            <person name="Halim A."/>
            <person name="Hossen Q.M.M."/>
            <person name="Hossain M.Z."/>
            <person name="Ahmed R."/>
            <person name="Khan M.M."/>
            <person name="Islam R."/>
            <person name="Rashid M.M."/>
            <person name="Khan S.A."/>
            <person name="Rahman M.S."/>
            <person name="Alam M."/>
            <person name="Yahiya A.S."/>
            <person name="Khan M.S."/>
            <person name="Azam M.S."/>
            <person name="Haque T."/>
            <person name="Lashkar M.Z.H."/>
            <person name="Akhand A.I."/>
            <person name="Morshed G."/>
            <person name="Roy S."/>
            <person name="Uddin K.S."/>
            <person name="Rabeya T."/>
            <person name="Hossain A.S."/>
            <person name="Chowdhury A."/>
            <person name="Snigdha A.R."/>
            <person name="Mortoza M.S."/>
            <person name="Matin S.A."/>
            <person name="Hoque S.M.E."/>
            <person name="Islam M.K."/>
            <person name="Roy D.K."/>
            <person name="Haider R."/>
            <person name="Moosa M.M."/>
            <person name="Elias S.M."/>
            <person name="Hasan A.M."/>
            <person name="Jahan S."/>
            <person name="Shafiuddin M."/>
            <person name="Mahmood N."/>
            <person name="Shommy N.S."/>
        </authorList>
    </citation>
    <scope>NUCLEOTIDE SEQUENCE [LARGE SCALE GENOMIC DNA]</scope>
    <source>
        <strain evidence="7">cv. O-4</strain>
    </source>
</reference>
<evidence type="ECO:0000256" key="1">
    <source>
        <dbReference type="ARBA" id="ARBA00008056"/>
    </source>
</evidence>
<keyword evidence="4" id="KW-0560">Oxidoreductase</keyword>
<accession>A0A1R3KYR0</accession>
<dbReference type="Proteomes" id="UP000187203">
    <property type="component" value="Unassembled WGS sequence"/>
</dbReference>
<evidence type="ECO:0000313" key="6">
    <source>
        <dbReference type="EMBL" id="OMP12221.1"/>
    </source>
</evidence>
<dbReference type="OrthoDB" id="406156at2759"/>
<dbReference type="InterPro" id="IPR044861">
    <property type="entry name" value="IPNS-like_FE2OG_OXY"/>
</dbReference>
<dbReference type="InterPro" id="IPR027443">
    <property type="entry name" value="IPNS-like_sf"/>
</dbReference>
<sequence length="315" mass="35413">MEKLVDVPKCNVVPVIDLGKGLGDGDNRTDLVHQLLKASQEFGMFQVVNHGIPEELLNDTKSVCEEFCELPAEDKASLLSDDPECKLITGITKYETDRIHFWRDYLRHPCHPSEECMKSWPQKPTRYREVVAAYSIEAKKLGLRILELLCQGLGIDTNYFEGKLSEYVQLVVNYYPPCPDPSLTAPGLPKHSDIGILTILSQGDVCGLQLFKDGEWLNAEPLPNALVVNIAYLFQVISNKKLKSAEHRAVTNSSRARMSVGFFIYPSDGGILEPAAADESNPPLFRAFQFNEFMRNFYSVGRNLELAIQPFKLET</sequence>
<keyword evidence="2 4" id="KW-0479">Metal-binding</keyword>
<keyword evidence="7" id="KW-1185">Reference proteome</keyword>
<dbReference type="PANTHER" id="PTHR47991">
    <property type="entry name" value="OXOGLUTARATE/IRON-DEPENDENT DIOXYGENASE"/>
    <property type="match status" value="1"/>
</dbReference>
<gene>
    <name evidence="6" type="ORF">COLO4_03389</name>
</gene>
<dbReference type="Pfam" id="PF14226">
    <property type="entry name" value="DIOX_N"/>
    <property type="match status" value="1"/>
</dbReference>
<evidence type="ECO:0000256" key="4">
    <source>
        <dbReference type="RuleBase" id="RU003682"/>
    </source>
</evidence>
<dbReference type="InterPro" id="IPR026992">
    <property type="entry name" value="DIOX_N"/>
</dbReference>
<dbReference type="InterPro" id="IPR050295">
    <property type="entry name" value="Plant_2OG-oxidoreductases"/>
</dbReference>
<proteinExistence type="inferred from homology"/>
<dbReference type="STRING" id="93759.A0A1R3KYR0"/>
<keyword evidence="3 4" id="KW-0408">Iron</keyword>
<dbReference type="AlphaFoldDB" id="A0A1R3KYR0"/>
<comment type="similarity">
    <text evidence="1 4">Belongs to the iron/ascorbate-dependent oxidoreductase family.</text>
</comment>
<organism evidence="6 7">
    <name type="scientific">Corchorus olitorius</name>
    <dbReference type="NCBI Taxonomy" id="93759"/>
    <lineage>
        <taxon>Eukaryota</taxon>
        <taxon>Viridiplantae</taxon>
        <taxon>Streptophyta</taxon>
        <taxon>Embryophyta</taxon>
        <taxon>Tracheophyta</taxon>
        <taxon>Spermatophyta</taxon>
        <taxon>Magnoliopsida</taxon>
        <taxon>eudicotyledons</taxon>
        <taxon>Gunneridae</taxon>
        <taxon>Pentapetalae</taxon>
        <taxon>rosids</taxon>
        <taxon>malvids</taxon>
        <taxon>Malvales</taxon>
        <taxon>Malvaceae</taxon>
        <taxon>Grewioideae</taxon>
        <taxon>Apeibeae</taxon>
        <taxon>Corchorus</taxon>
    </lineage>
</organism>
<evidence type="ECO:0000313" key="7">
    <source>
        <dbReference type="Proteomes" id="UP000187203"/>
    </source>
</evidence>
<comment type="caution">
    <text evidence="6">The sequence shown here is derived from an EMBL/GenBank/DDBJ whole genome shotgun (WGS) entry which is preliminary data.</text>
</comment>